<evidence type="ECO:0000256" key="1">
    <source>
        <dbReference type="SAM" id="MobiDB-lite"/>
    </source>
</evidence>
<evidence type="ECO:0000256" key="2">
    <source>
        <dbReference type="SAM" id="Phobius"/>
    </source>
</evidence>
<name>A0A2R8BSH0_9RHOB</name>
<keyword evidence="2" id="KW-0472">Membrane</keyword>
<accession>A0A2R8BSH0</accession>
<feature type="transmembrane region" description="Helical" evidence="2">
    <location>
        <begin position="6"/>
        <end position="25"/>
    </location>
</feature>
<evidence type="ECO:0000313" key="4">
    <source>
        <dbReference type="Proteomes" id="UP000244912"/>
    </source>
</evidence>
<gene>
    <name evidence="3" type="ORF">PAA8504_00907</name>
</gene>
<feature type="compositionally biased region" description="Low complexity" evidence="1">
    <location>
        <begin position="41"/>
        <end position="54"/>
    </location>
</feature>
<feature type="compositionally biased region" description="Basic and acidic residues" evidence="1">
    <location>
        <begin position="28"/>
        <end position="40"/>
    </location>
</feature>
<organism evidence="3 4">
    <name type="scientific">Palleronia abyssalis</name>
    <dbReference type="NCBI Taxonomy" id="1501240"/>
    <lineage>
        <taxon>Bacteria</taxon>
        <taxon>Pseudomonadati</taxon>
        <taxon>Pseudomonadota</taxon>
        <taxon>Alphaproteobacteria</taxon>
        <taxon>Rhodobacterales</taxon>
        <taxon>Roseobacteraceae</taxon>
        <taxon>Palleronia</taxon>
    </lineage>
</organism>
<dbReference type="Proteomes" id="UP000244912">
    <property type="component" value="Unassembled WGS sequence"/>
</dbReference>
<feature type="region of interest" description="Disordered" evidence="1">
    <location>
        <begin position="28"/>
        <end position="54"/>
    </location>
</feature>
<dbReference type="EMBL" id="ONZF01000002">
    <property type="protein sequence ID" value="SPJ23102.1"/>
    <property type="molecule type" value="Genomic_DNA"/>
</dbReference>
<proteinExistence type="predicted"/>
<protein>
    <submittedName>
        <fullName evidence="3">Uncharacterized protein</fullName>
    </submittedName>
</protein>
<evidence type="ECO:0000313" key="3">
    <source>
        <dbReference type="EMBL" id="SPJ23102.1"/>
    </source>
</evidence>
<dbReference type="AlphaFoldDB" id="A0A2R8BSH0"/>
<keyword evidence="4" id="KW-1185">Reference proteome</keyword>
<reference evidence="3 4" key="1">
    <citation type="submission" date="2018-03" db="EMBL/GenBank/DDBJ databases">
        <authorList>
            <person name="Keele B.F."/>
        </authorList>
    </citation>
    <scope>NUCLEOTIDE SEQUENCE [LARGE SCALE GENOMIC DNA]</scope>
    <source>
        <strain evidence="3 4">CECT 8504</strain>
    </source>
</reference>
<sequence>MDFSWLIPLLALMTLLIFSVFTLVSKERTEQRKHREDIEKSSLAADSDSHSAAP</sequence>
<keyword evidence="2" id="KW-0812">Transmembrane</keyword>
<keyword evidence="2" id="KW-1133">Transmembrane helix</keyword>